<evidence type="ECO:0000256" key="3">
    <source>
        <dbReference type="ARBA" id="ARBA00023163"/>
    </source>
</evidence>
<feature type="domain" description="Bromo" evidence="6">
    <location>
        <begin position="315"/>
        <end position="387"/>
    </location>
</feature>
<feature type="region of interest" description="Disordered" evidence="5">
    <location>
        <begin position="426"/>
        <end position="453"/>
    </location>
</feature>
<feature type="compositionally biased region" description="Acidic residues" evidence="5">
    <location>
        <begin position="670"/>
        <end position="682"/>
    </location>
</feature>
<evidence type="ECO:0000259" key="7">
    <source>
        <dbReference type="PROSITE" id="PS51525"/>
    </source>
</evidence>
<evidence type="ECO:0000256" key="4">
    <source>
        <dbReference type="PROSITE-ProRule" id="PRU00035"/>
    </source>
</evidence>
<feature type="compositionally biased region" description="Basic and acidic residues" evidence="5">
    <location>
        <begin position="844"/>
        <end position="857"/>
    </location>
</feature>
<comment type="caution">
    <text evidence="8">The sequence shown here is derived from an EMBL/GenBank/DDBJ whole genome shotgun (WGS) entry which is preliminary data.</text>
</comment>
<evidence type="ECO:0000256" key="2">
    <source>
        <dbReference type="ARBA" id="ARBA00023117"/>
    </source>
</evidence>
<dbReference type="OrthoDB" id="21449at2759"/>
<dbReference type="PROSITE" id="PS50014">
    <property type="entry name" value="BROMODOMAIN_2"/>
    <property type="match status" value="1"/>
</dbReference>
<feature type="region of interest" description="Disordered" evidence="5">
    <location>
        <begin position="204"/>
        <end position="243"/>
    </location>
</feature>
<dbReference type="InterPro" id="IPR001487">
    <property type="entry name" value="Bromodomain"/>
</dbReference>
<dbReference type="Pfam" id="PF00439">
    <property type="entry name" value="Bromodomain"/>
    <property type="match status" value="1"/>
</dbReference>
<dbReference type="PRINTS" id="PR00503">
    <property type="entry name" value="BROMODOMAIN"/>
</dbReference>
<protein>
    <recommendedName>
        <fullName evidence="10">Bromodomain-containing protein</fullName>
    </recommendedName>
</protein>
<feature type="compositionally biased region" description="Low complexity" evidence="5">
    <location>
        <begin position="660"/>
        <end position="669"/>
    </location>
</feature>
<feature type="region of interest" description="Disordered" evidence="5">
    <location>
        <begin position="844"/>
        <end position="869"/>
    </location>
</feature>
<dbReference type="InterPro" id="IPR036427">
    <property type="entry name" value="Bromodomain-like_sf"/>
</dbReference>
<gene>
    <name evidence="8" type="ORF">Poli38472_008900</name>
</gene>
<dbReference type="SUPFAM" id="SSF47370">
    <property type="entry name" value="Bromodomain"/>
    <property type="match status" value="1"/>
</dbReference>
<evidence type="ECO:0008006" key="10">
    <source>
        <dbReference type="Google" id="ProtNLM"/>
    </source>
</evidence>
<evidence type="ECO:0000313" key="8">
    <source>
        <dbReference type="EMBL" id="TMW56252.1"/>
    </source>
</evidence>
<evidence type="ECO:0000256" key="1">
    <source>
        <dbReference type="ARBA" id="ARBA00023015"/>
    </source>
</evidence>
<proteinExistence type="predicted"/>
<evidence type="ECO:0000259" key="6">
    <source>
        <dbReference type="PROSITE" id="PS50014"/>
    </source>
</evidence>
<evidence type="ECO:0000313" key="9">
    <source>
        <dbReference type="Proteomes" id="UP000794436"/>
    </source>
</evidence>
<keyword evidence="1" id="KW-0805">Transcription regulation</keyword>
<feature type="region of interest" description="Disordered" evidence="5">
    <location>
        <begin position="261"/>
        <end position="283"/>
    </location>
</feature>
<dbReference type="PROSITE" id="PS00633">
    <property type="entry name" value="BROMODOMAIN_1"/>
    <property type="match status" value="1"/>
</dbReference>
<feature type="region of interest" description="Disordered" evidence="5">
    <location>
        <begin position="652"/>
        <end position="819"/>
    </location>
</feature>
<feature type="compositionally biased region" description="Pro residues" evidence="5">
    <location>
        <begin position="221"/>
        <end position="239"/>
    </location>
</feature>
<dbReference type="Proteomes" id="UP000794436">
    <property type="component" value="Unassembled WGS sequence"/>
</dbReference>
<dbReference type="InterPro" id="IPR038336">
    <property type="entry name" value="NET_sf"/>
</dbReference>
<dbReference type="Gene3D" id="1.20.920.10">
    <property type="entry name" value="Bromodomain-like"/>
    <property type="match status" value="1"/>
</dbReference>
<feature type="compositionally biased region" description="Basic and acidic residues" evidence="5">
    <location>
        <begin position="707"/>
        <end position="728"/>
    </location>
</feature>
<dbReference type="PANTHER" id="PTHR45926">
    <property type="entry name" value="OSJNBA0053K19.4 PROTEIN"/>
    <property type="match status" value="1"/>
</dbReference>
<dbReference type="Gene3D" id="1.20.1270.220">
    <property type="match status" value="1"/>
</dbReference>
<name>A0A8K1FE45_PYTOL</name>
<feature type="domain" description="NET" evidence="7">
    <location>
        <begin position="504"/>
        <end position="587"/>
    </location>
</feature>
<keyword evidence="9" id="KW-1185">Reference proteome</keyword>
<feature type="compositionally biased region" description="Low complexity" evidence="5">
    <location>
        <begin position="261"/>
        <end position="273"/>
    </location>
</feature>
<dbReference type="InterPro" id="IPR027353">
    <property type="entry name" value="NET_dom"/>
</dbReference>
<dbReference type="EMBL" id="SPLM01000146">
    <property type="protein sequence ID" value="TMW56252.1"/>
    <property type="molecule type" value="Genomic_DNA"/>
</dbReference>
<feature type="compositionally biased region" description="Basic and acidic residues" evidence="5">
    <location>
        <begin position="762"/>
        <end position="819"/>
    </location>
</feature>
<dbReference type="Pfam" id="PF17035">
    <property type="entry name" value="BET"/>
    <property type="match status" value="1"/>
</dbReference>
<organism evidence="8 9">
    <name type="scientific">Pythium oligandrum</name>
    <name type="common">Mycoparasitic fungus</name>
    <dbReference type="NCBI Taxonomy" id="41045"/>
    <lineage>
        <taxon>Eukaryota</taxon>
        <taxon>Sar</taxon>
        <taxon>Stramenopiles</taxon>
        <taxon>Oomycota</taxon>
        <taxon>Peronosporomycetes</taxon>
        <taxon>Pythiales</taxon>
        <taxon>Pythiaceae</taxon>
        <taxon>Pythium</taxon>
    </lineage>
</organism>
<reference evidence="8" key="1">
    <citation type="submission" date="2019-03" db="EMBL/GenBank/DDBJ databases">
        <title>Long read genome sequence of the mycoparasitic Pythium oligandrum ATCC 38472 isolated from sugarbeet rhizosphere.</title>
        <authorList>
            <person name="Gaulin E."/>
        </authorList>
    </citation>
    <scope>NUCLEOTIDE SEQUENCE</scope>
    <source>
        <strain evidence="8">ATCC 38472_TT</strain>
    </source>
</reference>
<keyword evidence="3" id="KW-0804">Transcription</keyword>
<dbReference type="InterPro" id="IPR018359">
    <property type="entry name" value="Bromodomain_CS"/>
</dbReference>
<evidence type="ECO:0000256" key="5">
    <source>
        <dbReference type="SAM" id="MobiDB-lite"/>
    </source>
</evidence>
<dbReference type="AlphaFoldDB" id="A0A8K1FE45"/>
<feature type="compositionally biased region" description="Polar residues" evidence="5">
    <location>
        <begin position="739"/>
        <end position="758"/>
    </location>
</feature>
<feature type="region of interest" description="Disordered" evidence="5">
    <location>
        <begin position="580"/>
        <end position="600"/>
    </location>
</feature>
<sequence length="869" mass="96726">MDSSADDKGDDVRAALAAMVPKEVAQFAPLLIGKYTMQDKRAVWTGRWGMNEAAFGENGLTSAFEMKSDEDVYIRMASGDADSTHPVFTGAALAKSSRTENTSVEQVNPVYIGYEADASMRSAMPFDAKYTGFFQIQAVKGKPQTVAEKSVDIRFAHDVSRPSQFVVSGSGENRFGVFNLVGLLDKNTSEMRLYKIYKPKEKEKRTFPKRARTTRQVTTVPAPPKAPVRATPPLPPPAPASAKKVVTPVPSVASIVLPRVVSTPTSDTSSPSVGGRGRSERKRVMPAHLRDENVIEHDHVSPTLKKCHAILKSLMASPKAGPFLVPVDPMALGIPDYFDVIKEPMDLGTIRHNLEGGFYDDASVFVDHVRLVFNNAMLYNAAHSQVHIFAAKLSEDFEKRIKGLNLKHSMKEKLFERPSSSSVIKLKRDRKSDSAYSSKKIKGGRGAKGNTKRAVADDKEGLIMSLKEDIERLKAALDQLQPSALRVGTPKQSKAASRPFRMEDLTEEELNEPMTQHEKARLSADIRQLPQDKINRVLQIIAESVPVSKLANDNDEVEIDINSFDTRCLRMLEGYVRENGIGRKRKRPAPKKSSAPVSHRLKSAKVAALNIYQRKEELKNQLAAIDGSERPGSRNGHAVHLQSTVIEAMEVEKNEDDSSSDSSSSSSDSSDSDSDSDSESDSDGAPLHRSPMLTGGSTLSQISESGARADAKKIRDEVTTNEPLRVENRGAWSMLARMDSSNAQSLMQPEENQSSSLWATARTKEQEKQQKMQQQEKERNDELEQQRRREAEQREKEKKREREELERRVQEQEAELRLANEERVLDAERARAAQRVVDREKLALEEDVEDHHDHTLSEDLESFSSSSFL</sequence>
<feature type="compositionally biased region" description="Polar residues" evidence="5">
    <location>
        <begin position="695"/>
        <end position="704"/>
    </location>
</feature>
<dbReference type="SMART" id="SM00297">
    <property type="entry name" value="BROMO"/>
    <property type="match status" value="1"/>
</dbReference>
<keyword evidence="2 4" id="KW-0103">Bromodomain</keyword>
<accession>A0A8K1FE45</accession>
<dbReference type="PROSITE" id="PS51525">
    <property type="entry name" value="NET"/>
    <property type="match status" value="1"/>
</dbReference>